<dbReference type="Pfam" id="PF23871">
    <property type="entry name" value="DUF7226"/>
    <property type="match status" value="1"/>
</dbReference>
<feature type="domain" description="DUF6997" evidence="2">
    <location>
        <begin position="76"/>
        <end position="247"/>
    </location>
</feature>
<evidence type="ECO:0000313" key="5">
    <source>
        <dbReference type="Proteomes" id="UP000220828"/>
    </source>
</evidence>
<dbReference type="Proteomes" id="UP000220828">
    <property type="component" value="Unassembled WGS sequence"/>
</dbReference>
<dbReference type="OrthoDB" id="9774819at2"/>
<dbReference type="Pfam" id="PF22515">
    <property type="entry name" value="DUF6996"/>
    <property type="match status" value="1"/>
</dbReference>
<evidence type="ECO:0000313" key="4">
    <source>
        <dbReference type="EMBL" id="PDS25562.1"/>
    </source>
</evidence>
<organism evidence="4 5">
    <name type="scientific">Flavobacterium branchiophilum</name>
    <dbReference type="NCBI Taxonomy" id="55197"/>
    <lineage>
        <taxon>Bacteria</taxon>
        <taxon>Pseudomonadati</taxon>
        <taxon>Bacteroidota</taxon>
        <taxon>Flavobacteriia</taxon>
        <taxon>Flavobacteriales</taxon>
        <taxon>Flavobacteriaceae</taxon>
        <taxon>Flavobacterium</taxon>
    </lineage>
</organism>
<evidence type="ECO:0000259" key="1">
    <source>
        <dbReference type="Pfam" id="PF22515"/>
    </source>
</evidence>
<name>A0A2H3KD90_9FLAO</name>
<dbReference type="Pfam" id="PF22518">
    <property type="entry name" value="DUF6997"/>
    <property type="match status" value="1"/>
</dbReference>
<gene>
    <name evidence="4" type="ORF">B0A77_04540</name>
</gene>
<evidence type="ECO:0000259" key="3">
    <source>
        <dbReference type="Pfam" id="PF23871"/>
    </source>
</evidence>
<protein>
    <submittedName>
        <fullName evidence="4">Transcriptional regulator</fullName>
    </submittedName>
</protein>
<accession>A0A2H3KD90</accession>
<dbReference type="InterPro" id="IPR055650">
    <property type="entry name" value="DUF7226"/>
</dbReference>
<comment type="caution">
    <text evidence="4">The sequence shown here is derived from an EMBL/GenBank/DDBJ whole genome shotgun (WGS) entry which is preliminary data.</text>
</comment>
<dbReference type="RefSeq" id="WP_097553690.1">
    <property type="nucleotide sequence ID" value="NZ_PCMW01000027.1"/>
</dbReference>
<proteinExistence type="predicted"/>
<dbReference type="InterPro" id="IPR054266">
    <property type="entry name" value="DUF6997"/>
</dbReference>
<evidence type="ECO:0000259" key="2">
    <source>
        <dbReference type="Pfam" id="PF22518"/>
    </source>
</evidence>
<dbReference type="InterPro" id="IPR054265">
    <property type="entry name" value="DUF6996"/>
</dbReference>
<dbReference type="AlphaFoldDB" id="A0A2H3KD90"/>
<reference evidence="4 5" key="1">
    <citation type="submission" date="2017-09" db="EMBL/GenBank/DDBJ databases">
        <title>Whole genomes of Flavobacteriaceae.</title>
        <authorList>
            <person name="Stine C."/>
            <person name="Li C."/>
            <person name="Tadesse D."/>
        </authorList>
    </citation>
    <scope>NUCLEOTIDE SEQUENCE [LARGE SCALE GENOMIC DNA]</scope>
    <source>
        <strain evidence="4 5">ATCC 35036</strain>
    </source>
</reference>
<dbReference type="EMBL" id="PCMW01000027">
    <property type="protein sequence ID" value="PDS25562.1"/>
    <property type="molecule type" value="Genomic_DNA"/>
</dbReference>
<sequence length="431" mass="49678">MSNSKNDIAWEKIFEKHKILDRILKDGHIEITATKINEFREARLMTKFDHKSQLPKLFADNKLSILPTSRGGYVIGEFEAFCKFNSTDIEVTPIEFPTFLESLDYRDITSEATAINCAFVSKILHDFTNEENLFPTVSGRMSSSSFSFGINSPKGLFNINVGNSQVEIDGGFEGDNSLNLIEAKNYISSDFLVRQLYYPYKLWSGKIRKQVRPIFLTYSNGVFHLREYAFSNIEHYNSLILIKQKKYAIQEGSFNLEALSQIIDTTKLIKEPEIPFPQADSFERVINLCELINQNQVMTKEQYLQDFDFGAIDPRQHDYYTNAARYLGLVDKIQDTTTKQTCFILSKLGQKIMNTSLIDRQKEFIKLILSHKAFKDVLSLHLDNGEMPNKVIIVEIMKRSKLYNVGSDTTYFRRASTIVGWANWIINQTEE</sequence>
<feature type="domain" description="DUF6996" evidence="1">
    <location>
        <begin position="7"/>
        <end position="75"/>
    </location>
</feature>
<feature type="domain" description="DUF7226" evidence="3">
    <location>
        <begin position="284"/>
        <end position="429"/>
    </location>
</feature>